<sequence>MPGTAETTVVTNNDDGTPAWIKPKWDGAGTAAGTNSDKRTTRIEDAETAMNMQPCPPLFQPIEERGKEVERLQRRTCRLEGGCRSTQKEVGERRRLTYQIWTSSRRSKPPKHRVPPALLQTPRVVILLQECMLLNPLCLVLQHIMLFSLWISITSSVLKEKKRVHFIPYVFNVTVSI</sequence>
<accession>A0A318ZMJ5</accession>
<keyword evidence="3" id="KW-1185">Reference proteome</keyword>
<dbReference type="EMBL" id="KZ821233">
    <property type="protein sequence ID" value="PYH45110.1"/>
    <property type="molecule type" value="Genomic_DNA"/>
</dbReference>
<evidence type="ECO:0000256" key="1">
    <source>
        <dbReference type="SAM" id="MobiDB-lite"/>
    </source>
</evidence>
<evidence type="ECO:0000313" key="2">
    <source>
        <dbReference type="EMBL" id="PYH45110.1"/>
    </source>
</evidence>
<dbReference type="Proteomes" id="UP000248349">
    <property type="component" value="Unassembled WGS sequence"/>
</dbReference>
<name>A0A318ZMJ5_9EURO</name>
<dbReference type="AlphaFoldDB" id="A0A318ZMJ5"/>
<gene>
    <name evidence="2" type="ORF">BP01DRAFT_54084</name>
</gene>
<organism evidence="2 3">
    <name type="scientific">Aspergillus saccharolyticus JOP 1030-1</name>
    <dbReference type="NCBI Taxonomy" id="1450539"/>
    <lineage>
        <taxon>Eukaryota</taxon>
        <taxon>Fungi</taxon>
        <taxon>Dikarya</taxon>
        <taxon>Ascomycota</taxon>
        <taxon>Pezizomycotina</taxon>
        <taxon>Eurotiomycetes</taxon>
        <taxon>Eurotiomycetidae</taxon>
        <taxon>Eurotiales</taxon>
        <taxon>Aspergillaceae</taxon>
        <taxon>Aspergillus</taxon>
        <taxon>Aspergillus subgen. Circumdati</taxon>
    </lineage>
</organism>
<protein>
    <submittedName>
        <fullName evidence="2">Uncharacterized protein</fullName>
    </submittedName>
</protein>
<proteinExistence type="predicted"/>
<reference evidence="2 3" key="1">
    <citation type="submission" date="2016-12" db="EMBL/GenBank/DDBJ databases">
        <title>The genomes of Aspergillus section Nigri reveals drivers in fungal speciation.</title>
        <authorList>
            <consortium name="DOE Joint Genome Institute"/>
            <person name="Vesth T.C."/>
            <person name="Nybo J."/>
            <person name="Theobald S."/>
            <person name="Brandl J."/>
            <person name="Frisvad J.C."/>
            <person name="Nielsen K.F."/>
            <person name="Lyhne E.K."/>
            <person name="Kogle M.E."/>
            <person name="Kuo A."/>
            <person name="Riley R."/>
            <person name="Clum A."/>
            <person name="Nolan M."/>
            <person name="Lipzen A."/>
            <person name="Salamov A."/>
            <person name="Henrissat B."/>
            <person name="Wiebenga A."/>
            <person name="De Vries R.P."/>
            <person name="Grigoriev I.V."/>
            <person name="Mortensen U.H."/>
            <person name="Andersen M.R."/>
            <person name="Baker S.E."/>
        </authorList>
    </citation>
    <scope>NUCLEOTIDE SEQUENCE [LARGE SCALE GENOMIC DNA]</scope>
    <source>
        <strain evidence="2 3">JOP 1030-1</strain>
    </source>
</reference>
<dbReference type="RefSeq" id="XP_025431092.1">
    <property type="nucleotide sequence ID" value="XM_025579932.1"/>
</dbReference>
<dbReference type="GeneID" id="37081161"/>
<feature type="region of interest" description="Disordered" evidence="1">
    <location>
        <begin position="1"/>
        <end position="38"/>
    </location>
</feature>
<feature type="compositionally biased region" description="Polar residues" evidence="1">
    <location>
        <begin position="1"/>
        <end position="15"/>
    </location>
</feature>
<evidence type="ECO:0000313" key="3">
    <source>
        <dbReference type="Proteomes" id="UP000248349"/>
    </source>
</evidence>